<dbReference type="InterPro" id="IPR000873">
    <property type="entry name" value="AMP-dep_synth/lig_dom"/>
</dbReference>
<dbReference type="PANTHER" id="PTHR43272">
    <property type="entry name" value="LONG-CHAIN-FATTY-ACID--COA LIGASE"/>
    <property type="match status" value="1"/>
</dbReference>
<proteinExistence type="predicted"/>
<dbReference type="AlphaFoldDB" id="A0A1Y5F5Q4"/>
<protein>
    <recommendedName>
        <fullName evidence="3">AMP-dependent synthetase/ligase domain-containing protein</fullName>
    </recommendedName>
</protein>
<dbReference type="GO" id="GO:0016020">
    <property type="term" value="C:membrane"/>
    <property type="evidence" value="ECO:0007669"/>
    <property type="project" value="TreeGrafter"/>
</dbReference>
<dbReference type="Pfam" id="PF00501">
    <property type="entry name" value="AMP-binding"/>
    <property type="match status" value="1"/>
</dbReference>
<evidence type="ECO:0000259" key="3">
    <source>
        <dbReference type="Pfam" id="PF00501"/>
    </source>
</evidence>
<evidence type="ECO:0000313" key="4">
    <source>
        <dbReference type="EMBL" id="OUR93082.1"/>
    </source>
</evidence>
<dbReference type="InterPro" id="IPR042099">
    <property type="entry name" value="ANL_N_sf"/>
</dbReference>
<sequence>MIIKKNIPSLLLEKFKKAPNSKSIGWIEQNKIKTITTKEYYETISHIILSLENEGLASEEKISILADTSHIWHFYDLASLSLNAVVVPIYPTYISSEILFILNHSESNMLVLDSEIQFKKILEIKEKLPNLKTIIALTDIDESLLEDARKNFKVISHSHCLLQGKSILDKKPERVEELINCVQDESLASIIYTSGTTGAPKGATIRHSAFWAMLDNVKLTLSTNIDGSDRSLTFLPLSHVLGRSDSMLHLALGLETIYAESIERLVDNIGLSRPTIMISVPRIFEKIYSKVKSNIQSEGMIKQKAFVWAEKVSNEYFSYLDSDQSPPTTIIMARALAFKTVYSKIYERFGGKIRFFVSGGAPLSVDIIKFLRNANLTILEGYGLTETIAPCCLNPIMKQIPGTVGFPLGDTQFRFASDGEILIKSTALFSEYYKNDVETKNAFEDGWFKTGDIGELTSEGYLKITDRKKDIIITSGGKNVAPQKIENLMKGRLNVAHFMVIGDKRKFLTAIVGIEKESFLPYLDQLGLKTNCTIEEIANNQHVRDMISTEIEEVNSRLAKFETIKKFYIAPIEFTPESGMITASLKLKKKELLKRFDKDIDAMYN</sequence>
<organism evidence="4 5">
    <name type="scientific">Halobacteriovorax marinus</name>
    <dbReference type="NCBI Taxonomy" id="97084"/>
    <lineage>
        <taxon>Bacteria</taxon>
        <taxon>Pseudomonadati</taxon>
        <taxon>Bdellovibrionota</taxon>
        <taxon>Bacteriovoracia</taxon>
        <taxon>Bacteriovoracales</taxon>
        <taxon>Halobacteriovoraceae</taxon>
        <taxon>Halobacteriovorax</taxon>
    </lineage>
</organism>
<dbReference type="InterPro" id="IPR020845">
    <property type="entry name" value="AMP-binding_CS"/>
</dbReference>
<evidence type="ECO:0000313" key="5">
    <source>
        <dbReference type="Proteomes" id="UP000196531"/>
    </source>
</evidence>
<gene>
    <name evidence="4" type="ORF">A9Q84_21500</name>
</gene>
<evidence type="ECO:0000256" key="1">
    <source>
        <dbReference type="ARBA" id="ARBA00022741"/>
    </source>
</evidence>
<reference evidence="5" key="1">
    <citation type="journal article" date="2017" name="Proc. Natl. Acad. Sci. U.S.A.">
        <title>Simulation of Deepwater Horizon oil plume reveals substrate specialization within a complex community of hydrocarbon-degraders.</title>
        <authorList>
            <person name="Hu P."/>
            <person name="Dubinsky E.A."/>
            <person name="Probst A.J."/>
            <person name="Wang J."/>
            <person name="Sieber C.M.K."/>
            <person name="Tom L.M."/>
            <person name="Gardinali P."/>
            <person name="Banfield J.F."/>
            <person name="Atlas R.M."/>
            <person name="Andersen G.L."/>
        </authorList>
    </citation>
    <scope>NUCLEOTIDE SEQUENCE [LARGE SCALE GENOMIC DNA]</scope>
</reference>
<feature type="domain" description="AMP-dependent synthetase/ligase" evidence="3">
    <location>
        <begin position="30"/>
        <end position="433"/>
    </location>
</feature>
<dbReference type="CDD" id="cd05907">
    <property type="entry name" value="VL_LC_FACS_like"/>
    <property type="match status" value="1"/>
</dbReference>
<dbReference type="GO" id="GO:0004467">
    <property type="term" value="F:long-chain fatty acid-CoA ligase activity"/>
    <property type="evidence" value="ECO:0007669"/>
    <property type="project" value="TreeGrafter"/>
</dbReference>
<keyword evidence="2" id="KW-0067">ATP-binding</keyword>
<dbReference type="Gene3D" id="3.40.50.12780">
    <property type="entry name" value="N-terminal domain of ligase-like"/>
    <property type="match status" value="1"/>
</dbReference>
<dbReference type="PROSITE" id="PS00455">
    <property type="entry name" value="AMP_BINDING"/>
    <property type="match status" value="1"/>
</dbReference>
<evidence type="ECO:0000256" key="2">
    <source>
        <dbReference type="ARBA" id="ARBA00022840"/>
    </source>
</evidence>
<name>A0A1Y5F5Q4_9BACT</name>
<dbReference type="Proteomes" id="UP000196531">
    <property type="component" value="Unassembled WGS sequence"/>
</dbReference>
<keyword evidence="1" id="KW-0547">Nucleotide-binding</keyword>
<comment type="caution">
    <text evidence="4">The sequence shown here is derived from an EMBL/GenBank/DDBJ whole genome shotgun (WGS) entry which is preliminary data.</text>
</comment>
<accession>A0A1Y5F5Q4</accession>
<dbReference type="Pfam" id="PF23562">
    <property type="entry name" value="AMP-binding_C_3"/>
    <property type="match status" value="1"/>
</dbReference>
<dbReference type="SUPFAM" id="SSF56801">
    <property type="entry name" value="Acetyl-CoA synthetase-like"/>
    <property type="match status" value="1"/>
</dbReference>
<dbReference type="PANTHER" id="PTHR43272:SF33">
    <property type="entry name" value="AMP-BINDING DOMAIN-CONTAINING PROTEIN-RELATED"/>
    <property type="match status" value="1"/>
</dbReference>
<dbReference type="EMBL" id="MAAO01000016">
    <property type="protein sequence ID" value="OUR93082.1"/>
    <property type="molecule type" value="Genomic_DNA"/>
</dbReference>
<dbReference type="GO" id="GO:0005524">
    <property type="term" value="F:ATP binding"/>
    <property type="evidence" value="ECO:0007669"/>
    <property type="project" value="UniProtKB-KW"/>
</dbReference>